<keyword evidence="2" id="KW-1133">Transmembrane helix</keyword>
<comment type="caution">
    <text evidence="3">The sequence shown here is derived from an EMBL/GenBank/DDBJ whole genome shotgun (WGS) entry which is preliminary data.</text>
</comment>
<dbReference type="PANTHER" id="PTHR24023">
    <property type="entry name" value="COLLAGEN ALPHA"/>
    <property type="match status" value="1"/>
</dbReference>
<accession>A0ABU2JZ62</accession>
<evidence type="ECO:0000313" key="3">
    <source>
        <dbReference type="EMBL" id="MDT0270245.1"/>
    </source>
</evidence>
<dbReference type="EMBL" id="JAVREO010000025">
    <property type="protein sequence ID" value="MDT0270245.1"/>
    <property type="molecule type" value="Genomic_DNA"/>
</dbReference>
<evidence type="ECO:0008006" key="5">
    <source>
        <dbReference type="Google" id="ProtNLM"/>
    </source>
</evidence>
<dbReference type="Pfam" id="PF01391">
    <property type="entry name" value="Collagen"/>
    <property type="match status" value="1"/>
</dbReference>
<feature type="compositionally biased region" description="Pro residues" evidence="1">
    <location>
        <begin position="128"/>
        <end position="142"/>
    </location>
</feature>
<protein>
    <recommendedName>
        <fullName evidence="5">Collagen-like protein</fullName>
    </recommendedName>
</protein>
<dbReference type="InterPro" id="IPR050149">
    <property type="entry name" value="Collagen_superfamily"/>
</dbReference>
<feature type="region of interest" description="Disordered" evidence="1">
    <location>
        <begin position="51"/>
        <end position="171"/>
    </location>
</feature>
<organism evidence="3 4">
    <name type="scientific">Streptomyces chisholmiae</name>
    <dbReference type="NCBI Taxonomy" id="3075540"/>
    <lineage>
        <taxon>Bacteria</taxon>
        <taxon>Bacillati</taxon>
        <taxon>Actinomycetota</taxon>
        <taxon>Actinomycetes</taxon>
        <taxon>Kitasatosporales</taxon>
        <taxon>Streptomycetaceae</taxon>
        <taxon>Streptomyces</taxon>
    </lineage>
</organism>
<dbReference type="InterPro" id="IPR008160">
    <property type="entry name" value="Collagen"/>
</dbReference>
<feature type="compositionally biased region" description="Gly residues" evidence="1">
    <location>
        <begin position="102"/>
        <end position="111"/>
    </location>
</feature>
<name>A0ABU2JZ62_9ACTN</name>
<keyword evidence="2" id="KW-0472">Membrane</keyword>
<keyword evidence="2" id="KW-0812">Transmembrane</keyword>
<feature type="compositionally biased region" description="Low complexity" evidence="1">
    <location>
        <begin position="143"/>
        <end position="157"/>
    </location>
</feature>
<reference evidence="4" key="1">
    <citation type="submission" date="2023-07" db="EMBL/GenBank/DDBJ databases">
        <title>30 novel species of actinomycetes from the DSMZ collection.</title>
        <authorList>
            <person name="Nouioui I."/>
        </authorList>
    </citation>
    <scope>NUCLEOTIDE SEQUENCE [LARGE SCALE GENOMIC DNA]</scope>
    <source>
        <strain evidence="4">DSM 44915</strain>
    </source>
</reference>
<feature type="region of interest" description="Disordered" evidence="1">
    <location>
        <begin position="188"/>
        <end position="213"/>
    </location>
</feature>
<evidence type="ECO:0000256" key="2">
    <source>
        <dbReference type="SAM" id="Phobius"/>
    </source>
</evidence>
<sequence length="213" mass="20602">MKRRTRGDLAYALGVVGAVAVLAWVVITMQQLAGDLRDANRARDALAAQVQQLGAEPVAGPPGSRGESGEMGPPGPAGPPGDRGAVGPPGPRGLPGEDGEPGADGGDGPAGDPGDDGEPGPDGADGPAGPPGPAGDPGPAGPAGPQGDRGPTGERGPAGPPPAAWTWTGPDGTTYRCTPVATGSTDYACQPTGGDAPPAGTLLGALDPARRQW</sequence>
<dbReference type="Proteomes" id="UP001183410">
    <property type="component" value="Unassembled WGS sequence"/>
</dbReference>
<dbReference type="PANTHER" id="PTHR24023:SF1082">
    <property type="entry name" value="COLLAGEN TRIPLE HELIX REPEAT"/>
    <property type="match status" value="1"/>
</dbReference>
<dbReference type="RefSeq" id="WP_311670325.1">
    <property type="nucleotide sequence ID" value="NZ_JAVREO010000025.1"/>
</dbReference>
<proteinExistence type="predicted"/>
<gene>
    <name evidence="3" type="ORF">RM844_28640</name>
</gene>
<evidence type="ECO:0000256" key="1">
    <source>
        <dbReference type="SAM" id="MobiDB-lite"/>
    </source>
</evidence>
<evidence type="ECO:0000313" key="4">
    <source>
        <dbReference type="Proteomes" id="UP001183410"/>
    </source>
</evidence>
<feature type="transmembrane region" description="Helical" evidence="2">
    <location>
        <begin position="9"/>
        <end position="27"/>
    </location>
</feature>
<keyword evidence="4" id="KW-1185">Reference proteome</keyword>